<reference evidence="3" key="1">
    <citation type="submission" date="2014-10" db="EMBL/GenBank/DDBJ databases">
        <authorList>
            <person name="King R."/>
        </authorList>
    </citation>
    <scope>NUCLEOTIDE SEQUENCE [LARGE SCALE GENOMIC DNA]</scope>
    <source>
        <strain evidence="3">A3/5</strain>
    </source>
</reference>
<dbReference type="Proteomes" id="UP000245910">
    <property type="component" value="Chromosome III"/>
</dbReference>
<organism evidence="2 3">
    <name type="scientific">Fusarium venenatum</name>
    <dbReference type="NCBI Taxonomy" id="56646"/>
    <lineage>
        <taxon>Eukaryota</taxon>
        <taxon>Fungi</taxon>
        <taxon>Dikarya</taxon>
        <taxon>Ascomycota</taxon>
        <taxon>Pezizomycotina</taxon>
        <taxon>Sordariomycetes</taxon>
        <taxon>Hypocreomycetidae</taxon>
        <taxon>Hypocreales</taxon>
        <taxon>Nectriaceae</taxon>
        <taxon>Fusarium</taxon>
    </lineage>
</organism>
<proteinExistence type="predicted"/>
<feature type="region of interest" description="Disordered" evidence="1">
    <location>
        <begin position="1"/>
        <end position="46"/>
    </location>
</feature>
<protein>
    <submittedName>
        <fullName evidence="2">Uncharacterized protein</fullName>
    </submittedName>
</protein>
<accession>A0A2L2TV21</accession>
<dbReference type="RefSeq" id="XP_025594215.1">
    <property type="nucleotide sequence ID" value="XM_025725636.1"/>
</dbReference>
<evidence type="ECO:0000313" key="3">
    <source>
        <dbReference type="Proteomes" id="UP000245910"/>
    </source>
</evidence>
<dbReference type="AlphaFoldDB" id="A0A2L2TV21"/>
<evidence type="ECO:0000313" key="2">
    <source>
        <dbReference type="EMBL" id="CEI70501.1"/>
    </source>
</evidence>
<sequence>MAVFSSEPAFATAIGDPRSTNAGLSIAKPTETRYAKGSDDDEDNAAARSLPGKAMCAVVFGLIAGVSIYDGSDYMD</sequence>
<dbReference type="EMBL" id="LN649231">
    <property type="protein sequence ID" value="CEI70501.1"/>
    <property type="molecule type" value="Genomic_DNA"/>
</dbReference>
<dbReference type="GeneID" id="37262216"/>
<dbReference type="STRING" id="56646.A0A2L2TV21"/>
<dbReference type="KEGG" id="fvn:FVRRES_10578"/>
<keyword evidence="3" id="KW-1185">Reference proteome</keyword>
<name>A0A2L2TV21_9HYPO</name>
<evidence type="ECO:0000256" key="1">
    <source>
        <dbReference type="SAM" id="MobiDB-lite"/>
    </source>
</evidence>